<dbReference type="Proteomes" id="UP001222800">
    <property type="component" value="Chromosome"/>
</dbReference>
<reference evidence="2 3" key="1">
    <citation type="submission" date="2023-03" db="EMBL/GenBank/DDBJ databases">
        <title>Complete genome sequence of Tepidibacter sp. SWIR-1, isolated from a deep-sea hydrothermal vent.</title>
        <authorList>
            <person name="Li X."/>
        </authorList>
    </citation>
    <scope>NUCLEOTIDE SEQUENCE [LARGE SCALE GENOMIC DNA]</scope>
    <source>
        <strain evidence="2 3">SWIR-1</strain>
    </source>
</reference>
<keyword evidence="3" id="KW-1185">Reference proteome</keyword>
<protein>
    <submittedName>
        <fullName evidence="2">DUF3102 domain-containing protein</fullName>
    </submittedName>
</protein>
<feature type="coiled-coil region" evidence="1">
    <location>
        <begin position="128"/>
        <end position="220"/>
    </location>
</feature>
<keyword evidence="1" id="KW-0175">Coiled coil</keyword>
<evidence type="ECO:0000256" key="1">
    <source>
        <dbReference type="SAM" id="Coils"/>
    </source>
</evidence>
<dbReference type="EMBL" id="CP120733">
    <property type="protein sequence ID" value="WFD11994.1"/>
    <property type="molecule type" value="Genomic_DNA"/>
</dbReference>
<proteinExistence type="predicted"/>
<dbReference type="RefSeq" id="WP_277734235.1">
    <property type="nucleotide sequence ID" value="NZ_CP120733.1"/>
</dbReference>
<gene>
    <name evidence="2" type="ORF">P4S50_07925</name>
</gene>
<evidence type="ECO:0000313" key="3">
    <source>
        <dbReference type="Proteomes" id="UP001222800"/>
    </source>
</evidence>
<sequence>MNEMITRTPNIIATEINNIKEQTRKMVLYNSIEIGRRLIEAKQLIEHGKWGEWLKKSVDYSQSTANNLMRIFKEYGSEQITLLGDNSKSQAFGNLSYTQAVALLGISEEDREDFVKDNDIDNTSTRQLQQAIKEKKALEKKLKTVSSEAQENKELYDTVSESYKKLEKTNSEHYKKAKKLKKELEEMQEKLSEAEASGNNEEVEKLPEDIERELQELREKVKQNPQSTDESITKFKVHFEKTVGSMKELLQSLAEIKKSNEDEHEKYKKAVSGLINKMLETL</sequence>
<accession>A0ABY8EGB0</accession>
<evidence type="ECO:0000313" key="2">
    <source>
        <dbReference type="EMBL" id="WFD11994.1"/>
    </source>
</evidence>
<organism evidence="2 3">
    <name type="scientific">Tepidibacter hydrothermalis</name>
    <dbReference type="NCBI Taxonomy" id="3036126"/>
    <lineage>
        <taxon>Bacteria</taxon>
        <taxon>Bacillati</taxon>
        <taxon>Bacillota</taxon>
        <taxon>Clostridia</taxon>
        <taxon>Peptostreptococcales</taxon>
        <taxon>Peptostreptococcaceae</taxon>
        <taxon>Tepidibacter</taxon>
    </lineage>
</organism>
<dbReference type="Pfam" id="PF11300">
    <property type="entry name" value="DUF3102"/>
    <property type="match status" value="1"/>
</dbReference>
<dbReference type="InterPro" id="IPR021451">
    <property type="entry name" value="DUF3102"/>
</dbReference>
<name>A0ABY8EGB0_9FIRM</name>